<gene>
    <name evidence="9" type="ORF">UC3_03456</name>
</gene>
<feature type="transmembrane region" description="Helical" evidence="8">
    <location>
        <begin position="25"/>
        <end position="47"/>
    </location>
</feature>
<dbReference type="PANTHER" id="PTHR42002">
    <property type="entry name" value="ANAEROBIC C4-DICARBOXYLATE TRANSPORTER DCUC-RELATED"/>
    <property type="match status" value="1"/>
</dbReference>
<dbReference type="GO" id="GO:0015556">
    <property type="term" value="F:C4-dicarboxylate transmembrane transporter activity"/>
    <property type="evidence" value="ECO:0007669"/>
    <property type="project" value="InterPro"/>
</dbReference>
<organism evidence="9 10">
    <name type="scientific">Enterococcus phoeniculicola ATCC BAA-412</name>
    <dbReference type="NCBI Taxonomy" id="1158610"/>
    <lineage>
        <taxon>Bacteria</taxon>
        <taxon>Bacillati</taxon>
        <taxon>Bacillota</taxon>
        <taxon>Bacilli</taxon>
        <taxon>Lactobacillales</taxon>
        <taxon>Enterococcaceae</taxon>
        <taxon>Enterococcus</taxon>
    </lineage>
</organism>
<keyword evidence="3" id="KW-0813">Transport</keyword>
<keyword evidence="6 8" id="KW-1133">Transmembrane helix</keyword>
<evidence type="ECO:0000256" key="3">
    <source>
        <dbReference type="ARBA" id="ARBA00022448"/>
    </source>
</evidence>
<comment type="similarity">
    <text evidence="2">Belongs to the DcuC/DcuD transporter (TC 2.A.61) family.</text>
</comment>
<comment type="subcellular location">
    <subcellularLocation>
        <location evidence="1">Cell membrane</location>
        <topology evidence="1">Multi-pass membrane protein</topology>
    </subcellularLocation>
</comment>
<evidence type="ECO:0000256" key="6">
    <source>
        <dbReference type="ARBA" id="ARBA00022989"/>
    </source>
</evidence>
<reference evidence="9 10" key="1">
    <citation type="submission" date="2013-02" db="EMBL/GenBank/DDBJ databases">
        <title>The Genome Sequence of Enterococcus phoeniculicola BAA-412.</title>
        <authorList>
            <consortium name="The Broad Institute Genome Sequencing Platform"/>
            <consortium name="The Broad Institute Genome Sequencing Center for Infectious Disease"/>
            <person name="Earl A.M."/>
            <person name="Gilmore M.S."/>
            <person name="Lebreton F."/>
            <person name="Walker B."/>
            <person name="Young S.K."/>
            <person name="Zeng Q."/>
            <person name="Gargeya S."/>
            <person name="Fitzgerald M."/>
            <person name="Haas B."/>
            <person name="Abouelleil A."/>
            <person name="Alvarado L."/>
            <person name="Arachchi H.M."/>
            <person name="Berlin A.M."/>
            <person name="Chapman S.B."/>
            <person name="Dewar J."/>
            <person name="Goldberg J."/>
            <person name="Griggs A."/>
            <person name="Gujja S."/>
            <person name="Hansen M."/>
            <person name="Howarth C."/>
            <person name="Imamovic A."/>
            <person name="Larimer J."/>
            <person name="McCowan C."/>
            <person name="Murphy C."/>
            <person name="Neiman D."/>
            <person name="Pearson M."/>
            <person name="Priest M."/>
            <person name="Roberts A."/>
            <person name="Saif S."/>
            <person name="Shea T."/>
            <person name="Sisk P."/>
            <person name="Sykes S."/>
            <person name="Wortman J."/>
            <person name="Nusbaum C."/>
            <person name="Birren B."/>
        </authorList>
    </citation>
    <scope>NUCLEOTIDE SEQUENCE [LARGE SCALE GENOMIC DNA]</scope>
    <source>
        <strain evidence="9 10">ATCC BAA-412</strain>
    </source>
</reference>
<feature type="transmembrane region" description="Helical" evidence="8">
    <location>
        <begin position="68"/>
        <end position="88"/>
    </location>
</feature>
<evidence type="ECO:0000256" key="1">
    <source>
        <dbReference type="ARBA" id="ARBA00004651"/>
    </source>
</evidence>
<feature type="transmembrane region" description="Helical" evidence="8">
    <location>
        <begin position="245"/>
        <end position="267"/>
    </location>
</feature>
<feature type="transmembrane region" description="Helical" evidence="8">
    <location>
        <begin position="273"/>
        <end position="293"/>
    </location>
</feature>
<protein>
    <submittedName>
        <fullName evidence="9">Anaerobic C4-dicarboxylate uptake C (DcuC) family transporter</fullName>
    </submittedName>
</protein>
<feature type="transmembrane region" description="Helical" evidence="8">
    <location>
        <begin position="314"/>
        <end position="337"/>
    </location>
</feature>
<dbReference type="PATRIC" id="fig|1158610.3.peg.3453"/>
<dbReference type="HOGENOM" id="CLU_030262_3_2_9"/>
<evidence type="ECO:0000256" key="8">
    <source>
        <dbReference type="SAM" id="Phobius"/>
    </source>
</evidence>
<dbReference type="Pfam" id="PF03606">
    <property type="entry name" value="DcuC"/>
    <property type="match status" value="1"/>
</dbReference>
<keyword evidence="5 8" id="KW-0812">Transmembrane</keyword>
<dbReference type="InterPro" id="IPR004669">
    <property type="entry name" value="C4_dicarb_anaerob_car"/>
</dbReference>
<feature type="transmembrane region" description="Helical" evidence="8">
    <location>
        <begin position="357"/>
        <end position="381"/>
    </location>
</feature>
<evidence type="ECO:0000256" key="2">
    <source>
        <dbReference type="ARBA" id="ARBA00005275"/>
    </source>
</evidence>
<keyword evidence="10" id="KW-1185">Reference proteome</keyword>
<dbReference type="PANTHER" id="PTHR42002:SF2">
    <property type="entry name" value="ANAEROBIC C4-DICARBOXYLATE TRANSPORTER DCUC-RELATED"/>
    <property type="match status" value="1"/>
</dbReference>
<dbReference type="STRING" id="154621.RV11_GL001027"/>
<evidence type="ECO:0000256" key="5">
    <source>
        <dbReference type="ARBA" id="ARBA00022692"/>
    </source>
</evidence>
<evidence type="ECO:0000313" key="9">
    <source>
        <dbReference type="EMBL" id="EOL41247.1"/>
    </source>
</evidence>
<dbReference type="eggNOG" id="COG3069">
    <property type="taxonomic scope" value="Bacteria"/>
</dbReference>
<dbReference type="InterPro" id="IPR018385">
    <property type="entry name" value="C4_dicarb_anaerob_car-like"/>
</dbReference>
<dbReference type="GO" id="GO:0005886">
    <property type="term" value="C:plasma membrane"/>
    <property type="evidence" value="ECO:0007669"/>
    <property type="project" value="UniProtKB-SubCell"/>
</dbReference>
<dbReference type="EMBL" id="AJAT01000021">
    <property type="protein sequence ID" value="EOL41247.1"/>
    <property type="molecule type" value="Genomic_DNA"/>
</dbReference>
<feature type="transmembrane region" description="Helical" evidence="8">
    <location>
        <begin position="114"/>
        <end position="144"/>
    </location>
</feature>
<proteinExistence type="inferred from homology"/>
<dbReference type="RefSeq" id="WP_010770086.1">
    <property type="nucleotide sequence ID" value="NZ_ASWE01000001.1"/>
</dbReference>
<feature type="transmembrane region" description="Helical" evidence="8">
    <location>
        <begin position="437"/>
        <end position="456"/>
    </location>
</feature>
<dbReference type="NCBIfam" id="TIGR00771">
    <property type="entry name" value="DcuC"/>
    <property type="match status" value="1"/>
</dbReference>
<sequence>MLEAILVLLVLGIVGYFIIKSYNPALVLIIGALVLLTCSVFLGHELYAAGEGTGLAVFDVFLKLKDTIIAQISSAGLVIMILFGYSGYMNLIGANQKAVNILVKPMTKIKSKALFIPIVFLLGNLMSLVVPSASSLAIILMAILYPLLQGIGISSLTAAGVIAMTATIMPTPLGADNVIAAETLNYNILDYVLYHAKISIPTLLILAVVQYFWQTYCDKKEGDAAFVTIEDDSLKTSDDAPSVPLYYAILPLLPLLLIVAVGIAGIFMEGITMDIFVLTMISFFIALIIETIRKRSFKVAQDSALEMFKGMGQGFSQVVMLVVGGSLFTTAIQNLGVIDSLMSAVENSQSAGVLTTLIFSGATALFGILSGGGLAMFYAVIDMIPNIAERAGIDGIVIALPMQMIANLARTISPVAAVVMIVSSSIGVSPVKLLKRTSVPTIIGIILVVVLSLVLLPY</sequence>
<accession>R3W0Q5</accession>
<name>R3W0Q5_9ENTE</name>
<dbReference type="AlphaFoldDB" id="R3W0Q5"/>
<comment type="caution">
    <text evidence="9">The sequence shown here is derived from an EMBL/GenBank/DDBJ whole genome shotgun (WGS) entry which is preliminary data.</text>
</comment>
<feature type="transmembrane region" description="Helical" evidence="8">
    <location>
        <begin position="412"/>
        <end position="431"/>
    </location>
</feature>
<dbReference type="OrthoDB" id="1674075at2"/>
<keyword evidence="7 8" id="KW-0472">Membrane</keyword>
<keyword evidence="4" id="KW-1003">Cell membrane</keyword>
<evidence type="ECO:0000256" key="7">
    <source>
        <dbReference type="ARBA" id="ARBA00023136"/>
    </source>
</evidence>
<dbReference type="NCBIfam" id="NF037994">
    <property type="entry name" value="DcuC_1"/>
    <property type="match status" value="1"/>
</dbReference>
<dbReference type="Proteomes" id="UP000013785">
    <property type="component" value="Unassembled WGS sequence"/>
</dbReference>
<evidence type="ECO:0000256" key="4">
    <source>
        <dbReference type="ARBA" id="ARBA00022475"/>
    </source>
</evidence>
<evidence type="ECO:0000313" key="10">
    <source>
        <dbReference type="Proteomes" id="UP000013785"/>
    </source>
</evidence>
<feature type="transmembrane region" description="Helical" evidence="8">
    <location>
        <begin position="191"/>
        <end position="213"/>
    </location>
</feature>